<dbReference type="STRING" id="1454373.ACMU_19020"/>
<reference evidence="5 6" key="1">
    <citation type="submission" date="2014-03" db="EMBL/GenBank/DDBJ databases">
        <title>Draft Genome Sequence of Actibacterium mucosum KCTC 23349, a Marine Alphaproteobacterium with Complex Ionic Requirements Isolated from Mediterranean Seawater at Malvarrosa Beach, Valencia, Spain.</title>
        <authorList>
            <person name="Arahal D.R."/>
            <person name="Shao Z."/>
            <person name="Lai Q."/>
            <person name="Pujalte M.J."/>
        </authorList>
    </citation>
    <scope>NUCLEOTIDE SEQUENCE [LARGE SCALE GENOMIC DNA]</scope>
    <source>
        <strain evidence="5 6">KCTC 23349</strain>
    </source>
</reference>
<evidence type="ECO:0000259" key="4">
    <source>
        <dbReference type="PROSITE" id="PS50949"/>
    </source>
</evidence>
<dbReference type="Gene3D" id="1.20.120.530">
    <property type="entry name" value="GntR ligand-binding domain-like"/>
    <property type="match status" value="1"/>
</dbReference>
<dbReference type="Gene3D" id="1.10.10.10">
    <property type="entry name" value="Winged helix-like DNA-binding domain superfamily/Winged helix DNA-binding domain"/>
    <property type="match status" value="1"/>
</dbReference>
<evidence type="ECO:0000256" key="1">
    <source>
        <dbReference type="ARBA" id="ARBA00023015"/>
    </source>
</evidence>
<dbReference type="SMART" id="SM00895">
    <property type="entry name" value="FCD"/>
    <property type="match status" value="1"/>
</dbReference>
<dbReference type="InterPro" id="IPR011711">
    <property type="entry name" value="GntR_C"/>
</dbReference>
<proteinExistence type="predicted"/>
<organism evidence="5 6">
    <name type="scientific">Actibacterium mucosum KCTC 23349</name>
    <dbReference type="NCBI Taxonomy" id="1454373"/>
    <lineage>
        <taxon>Bacteria</taxon>
        <taxon>Pseudomonadati</taxon>
        <taxon>Pseudomonadota</taxon>
        <taxon>Alphaproteobacteria</taxon>
        <taxon>Rhodobacterales</taxon>
        <taxon>Roseobacteraceae</taxon>
        <taxon>Actibacterium</taxon>
    </lineage>
</organism>
<evidence type="ECO:0000313" key="6">
    <source>
        <dbReference type="Proteomes" id="UP000026249"/>
    </source>
</evidence>
<evidence type="ECO:0000256" key="2">
    <source>
        <dbReference type="ARBA" id="ARBA00023125"/>
    </source>
</evidence>
<feature type="domain" description="HTH gntR-type" evidence="4">
    <location>
        <begin position="19"/>
        <end position="86"/>
    </location>
</feature>
<keyword evidence="6" id="KW-1185">Reference proteome</keyword>
<dbReference type="Pfam" id="PF00392">
    <property type="entry name" value="GntR"/>
    <property type="match status" value="1"/>
</dbReference>
<keyword evidence="2" id="KW-0238">DNA-binding</keyword>
<dbReference type="GO" id="GO:0003677">
    <property type="term" value="F:DNA binding"/>
    <property type="evidence" value="ECO:0007669"/>
    <property type="project" value="UniProtKB-KW"/>
</dbReference>
<keyword evidence="3" id="KW-0804">Transcription</keyword>
<dbReference type="InterPro" id="IPR036388">
    <property type="entry name" value="WH-like_DNA-bd_sf"/>
</dbReference>
<dbReference type="GO" id="GO:0003700">
    <property type="term" value="F:DNA-binding transcription factor activity"/>
    <property type="evidence" value="ECO:0007669"/>
    <property type="project" value="InterPro"/>
</dbReference>
<dbReference type="InterPro" id="IPR008920">
    <property type="entry name" value="TF_FadR/GntR_C"/>
</dbReference>
<keyword evidence="1" id="KW-0805">Transcription regulation</keyword>
<dbReference type="SMART" id="SM00345">
    <property type="entry name" value="HTH_GNTR"/>
    <property type="match status" value="1"/>
</dbReference>
<comment type="caution">
    <text evidence="5">The sequence shown here is derived from an EMBL/GenBank/DDBJ whole genome shotgun (WGS) entry which is preliminary data.</text>
</comment>
<evidence type="ECO:0000256" key="3">
    <source>
        <dbReference type="ARBA" id="ARBA00023163"/>
    </source>
</evidence>
<accession>A0A037ZFK1</accession>
<dbReference type="Proteomes" id="UP000026249">
    <property type="component" value="Unassembled WGS sequence"/>
</dbReference>
<dbReference type="CDD" id="cd07377">
    <property type="entry name" value="WHTH_GntR"/>
    <property type="match status" value="1"/>
</dbReference>
<dbReference type="EMBL" id="JFKE01000009">
    <property type="protein sequence ID" value="KAJ54316.1"/>
    <property type="molecule type" value="Genomic_DNA"/>
</dbReference>
<dbReference type="Pfam" id="PF07729">
    <property type="entry name" value="FCD"/>
    <property type="match status" value="1"/>
</dbReference>
<dbReference type="OrthoDB" id="9788098at2"/>
<dbReference type="PANTHER" id="PTHR43537">
    <property type="entry name" value="TRANSCRIPTIONAL REGULATOR, GNTR FAMILY"/>
    <property type="match status" value="1"/>
</dbReference>
<name>A0A037ZFK1_9RHOB</name>
<dbReference type="InterPro" id="IPR036390">
    <property type="entry name" value="WH_DNA-bd_sf"/>
</dbReference>
<gene>
    <name evidence="5" type="ORF">ACMU_19020</name>
</gene>
<dbReference type="SUPFAM" id="SSF48008">
    <property type="entry name" value="GntR ligand-binding domain-like"/>
    <property type="match status" value="1"/>
</dbReference>
<dbReference type="InterPro" id="IPR000524">
    <property type="entry name" value="Tscrpt_reg_HTH_GntR"/>
</dbReference>
<dbReference type="RefSeq" id="WP_051588417.1">
    <property type="nucleotide sequence ID" value="NZ_JFKE01000009.1"/>
</dbReference>
<dbReference type="PANTHER" id="PTHR43537:SF5">
    <property type="entry name" value="UXU OPERON TRANSCRIPTIONAL REGULATOR"/>
    <property type="match status" value="1"/>
</dbReference>
<sequence length="247" mass="26981">MFNAALAEGFDLASLPRAASVGEALADHLCAHIVHLRLRPNDAVSETAVAEAYGVSRAHVREAIRLLETQHLINRVPQSGNYVTPISARLVREGAFVRQSVEEANIRDLAASITDAQMSLFADLIEHQTRACTEDDPARFHDLDEGFHQALFEATSRGAVWQFLQPSKLHVDRARIATLDRSSSMRRAVGEHAQILAALKAGDVSGAAVAMQTHLRRIDVLLAELDRLKPEYVELEGTPGTEQVAPA</sequence>
<dbReference type="PROSITE" id="PS50949">
    <property type="entry name" value="HTH_GNTR"/>
    <property type="match status" value="1"/>
</dbReference>
<evidence type="ECO:0000313" key="5">
    <source>
        <dbReference type="EMBL" id="KAJ54316.1"/>
    </source>
</evidence>
<dbReference type="AlphaFoldDB" id="A0A037ZFK1"/>
<dbReference type="SUPFAM" id="SSF46785">
    <property type="entry name" value="Winged helix' DNA-binding domain"/>
    <property type="match status" value="1"/>
</dbReference>
<protein>
    <recommendedName>
        <fullName evidence="4">HTH gntR-type domain-containing protein</fullName>
    </recommendedName>
</protein>